<comment type="caution">
    <text evidence="1">The sequence shown here is derived from an EMBL/GenBank/DDBJ whole genome shotgun (WGS) entry which is preliminary data.</text>
</comment>
<accession>A0ACB9DM20</accession>
<keyword evidence="2" id="KW-1185">Reference proteome</keyword>
<proteinExistence type="predicted"/>
<gene>
    <name evidence="1" type="ORF">L6452_09989</name>
</gene>
<evidence type="ECO:0000313" key="2">
    <source>
        <dbReference type="Proteomes" id="UP001055879"/>
    </source>
</evidence>
<dbReference type="EMBL" id="CM042049">
    <property type="protein sequence ID" value="KAI3747523.1"/>
    <property type="molecule type" value="Genomic_DNA"/>
</dbReference>
<sequence>MIRRGFILRDAMSTLTFQKRHSLPRPTSNSKEDVYEACKSSASLLLKPSHIQHALLAVDNYTQHSQGHVNDYISDTQFDYRQPPSYHVQLSQGQIDVIRNTPLDCWQPLYAAEPYSQDEIDAIPVSCYEMWCRDEPEDSLWLWGF</sequence>
<reference evidence="2" key="1">
    <citation type="journal article" date="2022" name="Mol. Ecol. Resour.">
        <title>The genomes of chicory, endive, great burdock and yacon provide insights into Asteraceae palaeo-polyploidization history and plant inulin production.</title>
        <authorList>
            <person name="Fan W."/>
            <person name="Wang S."/>
            <person name="Wang H."/>
            <person name="Wang A."/>
            <person name="Jiang F."/>
            <person name="Liu H."/>
            <person name="Zhao H."/>
            <person name="Xu D."/>
            <person name="Zhang Y."/>
        </authorList>
    </citation>
    <scope>NUCLEOTIDE SEQUENCE [LARGE SCALE GENOMIC DNA]</scope>
    <source>
        <strain evidence="2">cv. Niubang</strain>
    </source>
</reference>
<protein>
    <submittedName>
        <fullName evidence="1">Uncharacterized protein</fullName>
    </submittedName>
</protein>
<evidence type="ECO:0000313" key="1">
    <source>
        <dbReference type="EMBL" id="KAI3747523.1"/>
    </source>
</evidence>
<reference evidence="1 2" key="2">
    <citation type="journal article" date="2022" name="Mol. Ecol. Resour.">
        <title>The genomes of chicory, endive, great burdock and yacon provide insights into Asteraceae paleo-polyploidization history and plant inulin production.</title>
        <authorList>
            <person name="Fan W."/>
            <person name="Wang S."/>
            <person name="Wang H."/>
            <person name="Wang A."/>
            <person name="Jiang F."/>
            <person name="Liu H."/>
            <person name="Zhao H."/>
            <person name="Xu D."/>
            <person name="Zhang Y."/>
        </authorList>
    </citation>
    <scope>NUCLEOTIDE SEQUENCE [LARGE SCALE GENOMIC DNA]</scope>
    <source>
        <strain evidence="2">cv. Niubang</strain>
    </source>
</reference>
<organism evidence="1 2">
    <name type="scientific">Arctium lappa</name>
    <name type="common">Greater burdock</name>
    <name type="synonym">Lappa major</name>
    <dbReference type="NCBI Taxonomy" id="4217"/>
    <lineage>
        <taxon>Eukaryota</taxon>
        <taxon>Viridiplantae</taxon>
        <taxon>Streptophyta</taxon>
        <taxon>Embryophyta</taxon>
        <taxon>Tracheophyta</taxon>
        <taxon>Spermatophyta</taxon>
        <taxon>Magnoliopsida</taxon>
        <taxon>eudicotyledons</taxon>
        <taxon>Gunneridae</taxon>
        <taxon>Pentapetalae</taxon>
        <taxon>asterids</taxon>
        <taxon>campanulids</taxon>
        <taxon>Asterales</taxon>
        <taxon>Asteraceae</taxon>
        <taxon>Carduoideae</taxon>
        <taxon>Cardueae</taxon>
        <taxon>Arctiinae</taxon>
        <taxon>Arctium</taxon>
    </lineage>
</organism>
<dbReference type="Proteomes" id="UP001055879">
    <property type="component" value="Linkage Group LG03"/>
</dbReference>
<name>A0ACB9DM20_ARCLA</name>